<organism evidence="5 6">
    <name type="scientific">Sphingomonas ginsenosidivorax</name>
    <dbReference type="NCBI Taxonomy" id="862135"/>
    <lineage>
        <taxon>Bacteria</taxon>
        <taxon>Pseudomonadati</taxon>
        <taxon>Pseudomonadota</taxon>
        <taxon>Alphaproteobacteria</taxon>
        <taxon>Sphingomonadales</taxon>
        <taxon>Sphingomonadaceae</taxon>
        <taxon>Sphingomonas</taxon>
    </lineage>
</organism>
<dbReference type="EC" id="3.1.1.-" evidence="3"/>
<dbReference type="Proteomes" id="UP000321250">
    <property type="component" value="Unassembled WGS sequence"/>
</dbReference>
<evidence type="ECO:0000313" key="5">
    <source>
        <dbReference type="EMBL" id="TXC71084.1"/>
    </source>
</evidence>
<feature type="chain" id="PRO_5023155041" description="Carboxylic ester hydrolase" evidence="3">
    <location>
        <begin position="31"/>
        <end position="551"/>
    </location>
</feature>
<dbReference type="InterPro" id="IPR029058">
    <property type="entry name" value="AB_hydrolase_fold"/>
</dbReference>
<evidence type="ECO:0000256" key="2">
    <source>
        <dbReference type="ARBA" id="ARBA00022801"/>
    </source>
</evidence>
<dbReference type="OrthoDB" id="9775851at2"/>
<evidence type="ECO:0000313" key="6">
    <source>
        <dbReference type="Proteomes" id="UP000321250"/>
    </source>
</evidence>
<accession>A0A5C6UF38</accession>
<dbReference type="PROSITE" id="PS00122">
    <property type="entry name" value="CARBOXYLESTERASE_B_1"/>
    <property type="match status" value="1"/>
</dbReference>
<comment type="caution">
    <text evidence="5">The sequence shown here is derived from an EMBL/GenBank/DDBJ whole genome shotgun (WGS) entry which is preliminary data.</text>
</comment>
<dbReference type="Pfam" id="PF00135">
    <property type="entry name" value="COesterase"/>
    <property type="match status" value="1"/>
</dbReference>
<dbReference type="EMBL" id="VOQR01000001">
    <property type="protein sequence ID" value="TXC71084.1"/>
    <property type="molecule type" value="Genomic_DNA"/>
</dbReference>
<dbReference type="AlphaFoldDB" id="A0A5C6UF38"/>
<dbReference type="PROSITE" id="PS51318">
    <property type="entry name" value="TAT"/>
    <property type="match status" value="1"/>
</dbReference>
<dbReference type="SUPFAM" id="SSF53474">
    <property type="entry name" value="alpha/beta-Hydrolases"/>
    <property type="match status" value="1"/>
</dbReference>
<sequence length="551" mass="57878">MDDTGPATRRTFLSGAAVLLALPAFSVARAAAADGTVVETADGKLRGAARDGVVSFKGVPYAADTSGRNRFMAPRPVAKWAGVRDALAFGDRCPQARRAGGREIVAPPVPPQGEDCCVLNVYTPGAGRDAARPVMVYIHGGGFQGGSGDGATLDGTALARGGDVVVVTLNHRLNVFGYANLGGLDPDFVDAGNAGQLDLIAALQWVQTNIAAFGGDPHRVTVFGESGGGAKIVALSVMPAADPLFRNSINMSGSGAFFLRPSQELRDPTDELLRVLGLGKGDLRRLQAVPVARLYAANVTALANLKADQLRPVVDGRNIIHAPQSAAGWAMQAAKPGIMSCTATEATPWLLRDRTNLAVTERELATRIQAQFGIDEARAQDVIAAYRQDGPKRSAWDVLVDVASDALMRAPMRKATEARAATGKQPVYLAGFDWRSPVENGIWGGPHAIDVPFAFGTLDKDRLTAGGGARAAAASRNLLAAYVAFATSGTPQNPNMPAWPAYDLARRPSMLIDETCRVVNDLHAARRQIGETLAPQSTFDVTNGPLVHPAA</sequence>
<reference evidence="5 6" key="1">
    <citation type="journal article" date="2013" name="Antonie Van Leeuwenhoek">
        <title>Sphingomonas ginsenosidivorax sp. nov., with the ability to transform ginsenosides.</title>
        <authorList>
            <person name="Jin X.F."/>
            <person name="Kim J.K."/>
            <person name="Liu Q.M."/>
            <person name="Kang M.S."/>
            <person name="He D."/>
            <person name="Jin F.X."/>
            <person name="Kim S.C."/>
            <person name="Im W.T."/>
        </authorList>
    </citation>
    <scope>NUCLEOTIDE SEQUENCE [LARGE SCALE GENOMIC DNA]</scope>
    <source>
        <strain evidence="5 6">KHI67</strain>
    </source>
</reference>
<dbReference type="InterPro" id="IPR019826">
    <property type="entry name" value="Carboxylesterase_B_AS"/>
</dbReference>
<evidence type="ECO:0000256" key="3">
    <source>
        <dbReference type="RuleBase" id="RU361235"/>
    </source>
</evidence>
<dbReference type="InterPro" id="IPR006311">
    <property type="entry name" value="TAT_signal"/>
</dbReference>
<dbReference type="Gene3D" id="3.40.50.1820">
    <property type="entry name" value="alpha/beta hydrolase"/>
    <property type="match status" value="1"/>
</dbReference>
<proteinExistence type="inferred from homology"/>
<protein>
    <recommendedName>
        <fullName evidence="3">Carboxylic ester hydrolase</fullName>
        <ecNumber evidence="3">3.1.1.-</ecNumber>
    </recommendedName>
</protein>
<dbReference type="GO" id="GO:0016787">
    <property type="term" value="F:hydrolase activity"/>
    <property type="evidence" value="ECO:0007669"/>
    <property type="project" value="UniProtKB-KW"/>
</dbReference>
<feature type="signal peptide" evidence="3">
    <location>
        <begin position="1"/>
        <end position="30"/>
    </location>
</feature>
<feature type="domain" description="Carboxylesterase type B" evidence="4">
    <location>
        <begin position="36"/>
        <end position="522"/>
    </location>
</feature>
<dbReference type="InterPro" id="IPR050309">
    <property type="entry name" value="Type-B_Carboxylest/Lipase"/>
</dbReference>
<gene>
    <name evidence="5" type="ORF">FSB78_09065</name>
</gene>
<name>A0A5C6UF38_9SPHN</name>
<evidence type="ECO:0000256" key="1">
    <source>
        <dbReference type="ARBA" id="ARBA00005964"/>
    </source>
</evidence>
<dbReference type="InterPro" id="IPR002018">
    <property type="entry name" value="CarbesteraseB"/>
</dbReference>
<dbReference type="PANTHER" id="PTHR11559">
    <property type="entry name" value="CARBOXYLESTERASE"/>
    <property type="match status" value="1"/>
</dbReference>
<keyword evidence="3" id="KW-0732">Signal</keyword>
<evidence type="ECO:0000259" key="4">
    <source>
        <dbReference type="Pfam" id="PF00135"/>
    </source>
</evidence>
<comment type="similarity">
    <text evidence="1 3">Belongs to the type-B carboxylesterase/lipase family.</text>
</comment>
<keyword evidence="2 3" id="KW-0378">Hydrolase</keyword>
<dbReference type="RefSeq" id="WP_147082025.1">
    <property type="nucleotide sequence ID" value="NZ_VOQR01000001.1"/>
</dbReference>
<keyword evidence="6" id="KW-1185">Reference proteome</keyword>